<dbReference type="EMBL" id="JBFTWV010000051">
    <property type="protein sequence ID" value="KAL2793902.1"/>
    <property type="molecule type" value="Genomic_DNA"/>
</dbReference>
<reference evidence="2 3" key="1">
    <citation type="submission" date="2024-07" db="EMBL/GenBank/DDBJ databases">
        <title>Section-level genome sequencing and comparative genomics of Aspergillus sections Usti and Cavernicolus.</title>
        <authorList>
            <consortium name="Lawrence Berkeley National Laboratory"/>
            <person name="Nybo J.L."/>
            <person name="Vesth T.C."/>
            <person name="Theobald S."/>
            <person name="Frisvad J.C."/>
            <person name="Larsen T.O."/>
            <person name="Kjaerboelling I."/>
            <person name="Rothschild-Mancinelli K."/>
            <person name="Lyhne E.K."/>
            <person name="Kogle M.E."/>
            <person name="Barry K."/>
            <person name="Clum A."/>
            <person name="Na H."/>
            <person name="Ledsgaard L."/>
            <person name="Lin J."/>
            <person name="Lipzen A."/>
            <person name="Kuo A."/>
            <person name="Riley R."/>
            <person name="Mondo S."/>
            <person name="Labutti K."/>
            <person name="Haridas S."/>
            <person name="Pangalinan J."/>
            <person name="Salamov A.A."/>
            <person name="Simmons B.A."/>
            <person name="Magnuson J.K."/>
            <person name="Chen J."/>
            <person name="Drula E."/>
            <person name="Henrissat B."/>
            <person name="Wiebenga A."/>
            <person name="Lubbers R.J."/>
            <person name="Gomes A.C."/>
            <person name="Makela M.R."/>
            <person name="Stajich J."/>
            <person name="Grigoriev I.V."/>
            <person name="Mortensen U.H."/>
            <person name="De Vries R.P."/>
            <person name="Baker S.E."/>
            <person name="Andersen M.R."/>
        </authorList>
    </citation>
    <scope>NUCLEOTIDE SEQUENCE [LARGE SCALE GENOMIC DNA]</scope>
    <source>
        <strain evidence="2 3">CBS 209.92</strain>
    </source>
</reference>
<evidence type="ECO:0000313" key="2">
    <source>
        <dbReference type="EMBL" id="KAL2793902.1"/>
    </source>
</evidence>
<name>A0ABR4G4I3_9EURO</name>
<dbReference type="Proteomes" id="UP001610563">
    <property type="component" value="Unassembled WGS sequence"/>
</dbReference>
<protein>
    <submittedName>
        <fullName evidence="2">Uncharacterized protein</fullName>
    </submittedName>
</protein>
<gene>
    <name evidence="2" type="ORF">BJX66DRAFT_305048</name>
</gene>
<sequence length="241" mass="28149">MNFIINPKQTLDCRPTLGDRNNPIIIPDDDEKQEKKETHGVDADGNYWWDEEDDHTPDEGEFESEPESDLDDEPYSDKWFAKEKWALQLASEREESRVWLTERSLVHETKHGHRVPIGPIKGGRFELYSSKYFDFFCEEETFMGNDERKIAFWTKGPGQLFEQITLDPHNTLNIMPFSVPRFASTRPVVVEAEEGQDLEITFLGEGHIKVGVDREQMILRLRTIRLSKTRGWCSGIFTPRW</sequence>
<proteinExistence type="predicted"/>
<evidence type="ECO:0000256" key="1">
    <source>
        <dbReference type="SAM" id="MobiDB-lite"/>
    </source>
</evidence>
<keyword evidence="3" id="KW-1185">Reference proteome</keyword>
<feature type="compositionally biased region" description="Basic and acidic residues" evidence="1">
    <location>
        <begin position="32"/>
        <end position="42"/>
    </location>
</feature>
<organism evidence="2 3">
    <name type="scientific">Aspergillus keveii</name>
    <dbReference type="NCBI Taxonomy" id="714993"/>
    <lineage>
        <taxon>Eukaryota</taxon>
        <taxon>Fungi</taxon>
        <taxon>Dikarya</taxon>
        <taxon>Ascomycota</taxon>
        <taxon>Pezizomycotina</taxon>
        <taxon>Eurotiomycetes</taxon>
        <taxon>Eurotiomycetidae</taxon>
        <taxon>Eurotiales</taxon>
        <taxon>Aspergillaceae</taxon>
        <taxon>Aspergillus</taxon>
        <taxon>Aspergillus subgen. Nidulantes</taxon>
    </lineage>
</organism>
<comment type="caution">
    <text evidence="2">The sequence shown here is derived from an EMBL/GenBank/DDBJ whole genome shotgun (WGS) entry which is preliminary data.</text>
</comment>
<accession>A0ABR4G4I3</accession>
<feature type="compositionally biased region" description="Acidic residues" evidence="1">
    <location>
        <begin position="49"/>
        <end position="74"/>
    </location>
</feature>
<feature type="region of interest" description="Disordered" evidence="1">
    <location>
        <begin position="1"/>
        <end position="74"/>
    </location>
</feature>
<evidence type="ECO:0000313" key="3">
    <source>
        <dbReference type="Proteomes" id="UP001610563"/>
    </source>
</evidence>